<comment type="caution">
    <text evidence="3">The sequence shown here is derived from an EMBL/GenBank/DDBJ whole genome shotgun (WGS) entry which is preliminary data.</text>
</comment>
<dbReference type="EMBL" id="VSRR010041720">
    <property type="protein sequence ID" value="MPC75721.1"/>
    <property type="molecule type" value="Genomic_DNA"/>
</dbReference>
<evidence type="ECO:0000313" key="4">
    <source>
        <dbReference type="Proteomes" id="UP000324222"/>
    </source>
</evidence>
<reference evidence="3 4" key="1">
    <citation type="submission" date="2019-05" db="EMBL/GenBank/DDBJ databases">
        <title>Another draft genome of Portunus trituberculatus and its Hox gene families provides insights of decapod evolution.</title>
        <authorList>
            <person name="Jeong J.-H."/>
            <person name="Song I."/>
            <person name="Kim S."/>
            <person name="Choi T."/>
            <person name="Kim D."/>
            <person name="Ryu S."/>
            <person name="Kim W."/>
        </authorList>
    </citation>
    <scope>NUCLEOTIDE SEQUENCE [LARGE SCALE GENOMIC DNA]</scope>
    <source>
        <tissue evidence="3">Muscle</tissue>
    </source>
</reference>
<keyword evidence="2" id="KW-0732">Signal</keyword>
<feature type="chain" id="PRO_5022800621" evidence="2">
    <location>
        <begin position="22"/>
        <end position="476"/>
    </location>
</feature>
<feature type="region of interest" description="Disordered" evidence="1">
    <location>
        <begin position="422"/>
        <end position="445"/>
    </location>
</feature>
<dbReference type="OrthoDB" id="6365174at2759"/>
<evidence type="ECO:0000256" key="2">
    <source>
        <dbReference type="SAM" id="SignalP"/>
    </source>
</evidence>
<keyword evidence="4" id="KW-1185">Reference proteome</keyword>
<gene>
    <name evidence="3" type="ORF">E2C01_070115</name>
</gene>
<protein>
    <submittedName>
        <fullName evidence="3">Uncharacterized protein</fullName>
    </submittedName>
</protein>
<dbReference type="AlphaFoldDB" id="A0A5B7HRV1"/>
<organism evidence="3 4">
    <name type="scientific">Portunus trituberculatus</name>
    <name type="common">Swimming crab</name>
    <name type="synonym">Neptunus trituberculatus</name>
    <dbReference type="NCBI Taxonomy" id="210409"/>
    <lineage>
        <taxon>Eukaryota</taxon>
        <taxon>Metazoa</taxon>
        <taxon>Ecdysozoa</taxon>
        <taxon>Arthropoda</taxon>
        <taxon>Crustacea</taxon>
        <taxon>Multicrustacea</taxon>
        <taxon>Malacostraca</taxon>
        <taxon>Eumalacostraca</taxon>
        <taxon>Eucarida</taxon>
        <taxon>Decapoda</taxon>
        <taxon>Pleocyemata</taxon>
        <taxon>Brachyura</taxon>
        <taxon>Eubrachyura</taxon>
        <taxon>Portunoidea</taxon>
        <taxon>Portunidae</taxon>
        <taxon>Portuninae</taxon>
        <taxon>Portunus</taxon>
    </lineage>
</organism>
<evidence type="ECO:0000313" key="3">
    <source>
        <dbReference type="EMBL" id="MPC75721.1"/>
    </source>
</evidence>
<proteinExistence type="predicted"/>
<feature type="signal peptide" evidence="2">
    <location>
        <begin position="1"/>
        <end position="21"/>
    </location>
</feature>
<evidence type="ECO:0000256" key="1">
    <source>
        <dbReference type="SAM" id="MobiDB-lite"/>
    </source>
</evidence>
<accession>A0A5B7HRV1</accession>
<feature type="compositionally biased region" description="Acidic residues" evidence="1">
    <location>
        <begin position="69"/>
        <end position="83"/>
    </location>
</feature>
<feature type="region of interest" description="Disordered" evidence="1">
    <location>
        <begin position="69"/>
        <end position="106"/>
    </location>
</feature>
<dbReference type="Proteomes" id="UP000324222">
    <property type="component" value="Unassembled WGS sequence"/>
</dbReference>
<sequence length="476" mass="53826">MAVALLVVTWLVTLTSLGCLAHNKSGKIFMDYLSSLCATEEDDDDNQVLAKGIGYFDGSPGMRRLVLVEDEEEEDEEEDEGDENSDKSSEKSTSTDKDRAWRPPRKGTYILQEATKDYVVELGTYRLQEDINEETEEDKIAYVLEGGTYILETERQQRNGGIGTGRGIGEDMGLKYGFVGGNIARIHNIEGLYGLIRQGEPSIVIGNDMRGRIHDIEGLYGLIRQGEPSIVIGNDRRGRIHDIEGLYGLIRQGETGVVIDNDRRGRIHDIEGLYGMIRQGETGGVINNNRIGRGCYEFRDYNEGSEWRDIERMTSVEIRDDVIGMERRRAETGISQRGSDEIGIEREREEIGRIRKLSLDDIMQRRNEIRQQIENGGETQEIRRINTQRKERKEDSIILSASSLADNNRRIIKEIVTKTTSEGGTMLNPRRSLGGARPRANTSSYTRRAASFPMDNYCPVQLLPRKLSLILEEEVK</sequence>
<name>A0A5B7HRV1_PORTR</name>
<feature type="compositionally biased region" description="Basic and acidic residues" evidence="1">
    <location>
        <begin position="84"/>
        <end position="101"/>
    </location>
</feature>